<evidence type="ECO:0000256" key="14">
    <source>
        <dbReference type="ARBA" id="ARBA00064519"/>
    </source>
</evidence>
<keyword evidence="9" id="KW-0804">Transcription</keyword>
<keyword evidence="2" id="KW-1017">Isopeptide bond</keyword>
<dbReference type="AlphaFoldDB" id="G7YEE2"/>
<dbReference type="PANTHER" id="PTHR12159:SF9">
    <property type="entry name" value="G_T MISMATCH-SPECIFIC THYMINE DNA GLYCOSYLASE"/>
    <property type="match status" value="1"/>
</dbReference>
<dbReference type="GO" id="GO:0005654">
    <property type="term" value="C:nucleoplasm"/>
    <property type="evidence" value="ECO:0007669"/>
    <property type="project" value="UniProtKB-ARBA"/>
</dbReference>
<dbReference type="GO" id="GO:0004844">
    <property type="term" value="F:uracil DNA N-glycosylase activity"/>
    <property type="evidence" value="ECO:0007669"/>
    <property type="project" value="TreeGrafter"/>
</dbReference>
<feature type="compositionally biased region" description="Basic and acidic residues" evidence="18">
    <location>
        <begin position="984"/>
        <end position="1000"/>
    </location>
</feature>
<evidence type="ECO:0000256" key="5">
    <source>
        <dbReference type="ARBA" id="ARBA00022843"/>
    </source>
</evidence>
<evidence type="ECO:0000256" key="12">
    <source>
        <dbReference type="ARBA" id="ARBA00052915"/>
    </source>
</evidence>
<dbReference type="PANTHER" id="PTHR12159">
    <property type="entry name" value="G/T AND G/U MISMATCH-SPECIFIC DNA GLYCOSYLASE"/>
    <property type="match status" value="1"/>
</dbReference>
<evidence type="ECO:0000259" key="19">
    <source>
        <dbReference type="Pfam" id="PF03167"/>
    </source>
</evidence>
<keyword evidence="7" id="KW-0805">Transcription regulation</keyword>
<proteinExistence type="inferred from homology"/>
<dbReference type="GO" id="GO:0006285">
    <property type="term" value="P:base-excision repair, AP site formation"/>
    <property type="evidence" value="ECO:0007669"/>
    <property type="project" value="InterPro"/>
</dbReference>
<evidence type="ECO:0000256" key="16">
    <source>
        <dbReference type="ARBA" id="ARBA00071248"/>
    </source>
</evidence>
<keyword evidence="21" id="KW-1185">Reference proteome</keyword>
<evidence type="ECO:0000256" key="13">
    <source>
        <dbReference type="ARBA" id="ARBA00061261"/>
    </source>
</evidence>
<evidence type="ECO:0000313" key="21">
    <source>
        <dbReference type="Proteomes" id="UP000008909"/>
    </source>
</evidence>
<evidence type="ECO:0000256" key="8">
    <source>
        <dbReference type="ARBA" id="ARBA00023159"/>
    </source>
</evidence>
<dbReference type="CDD" id="cd10028">
    <property type="entry name" value="UDG-F2_TDG_MUG"/>
    <property type="match status" value="1"/>
</dbReference>
<keyword evidence="11" id="KW-0539">Nucleus</keyword>
<feature type="region of interest" description="Disordered" evidence="18">
    <location>
        <begin position="981"/>
        <end position="1000"/>
    </location>
</feature>
<dbReference type="GO" id="GO:0003677">
    <property type="term" value="F:DNA binding"/>
    <property type="evidence" value="ECO:0007669"/>
    <property type="project" value="UniProtKB-ARBA"/>
</dbReference>
<evidence type="ECO:0000256" key="15">
    <source>
        <dbReference type="ARBA" id="ARBA00066769"/>
    </source>
</evidence>
<dbReference type="SUPFAM" id="SSF52141">
    <property type="entry name" value="Uracil-DNA glycosylase-like"/>
    <property type="match status" value="1"/>
</dbReference>
<feature type="domain" description="Uracil-DNA glycosylase-like" evidence="19">
    <location>
        <begin position="769"/>
        <end position="919"/>
    </location>
</feature>
<evidence type="ECO:0000256" key="3">
    <source>
        <dbReference type="ARBA" id="ARBA00022763"/>
    </source>
</evidence>
<evidence type="ECO:0000256" key="11">
    <source>
        <dbReference type="ARBA" id="ARBA00023242"/>
    </source>
</evidence>
<comment type="subunit">
    <text evidence="14">Homodimer. Interacts with AICDA and GADD45A.</text>
</comment>
<dbReference type="Pfam" id="PF03167">
    <property type="entry name" value="UDG"/>
    <property type="match status" value="1"/>
</dbReference>
<name>G7YEE2_CLOSI</name>
<reference evidence="20" key="1">
    <citation type="journal article" date="2011" name="Genome Biol.">
        <title>The draft genome of the carcinogenic human liver fluke Clonorchis sinensis.</title>
        <authorList>
            <person name="Wang X."/>
            <person name="Chen W."/>
            <person name="Huang Y."/>
            <person name="Sun J."/>
            <person name="Men J."/>
            <person name="Liu H."/>
            <person name="Luo F."/>
            <person name="Guo L."/>
            <person name="Lv X."/>
            <person name="Deng C."/>
            <person name="Zhou C."/>
            <person name="Fan Y."/>
            <person name="Li X."/>
            <person name="Huang L."/>
            <person name="Hu Y."/>
            <person name="Liang C."/>
            <person name="Hu X."/>
            <person name="Xu J."/>
            <person name="Yu X."/>
        </authorList>
    </citation>
    <scope>NUCLEOTIDE SEQUENCE [LARGE SCALE GENOMIC DNA]</scope>
    <source>
        <strain evidence="20">Henan</strain>
    </source>
</reference>
<keyword evidence="4" id="KW-0378">Hydrolase</keyword>
<evidence type="ECO:0000256" key="17">
    <source>
        <dbReference type="ARBA" id="ARBA00083221"/>
    </source>
</evidence>
<evidence type="ECO:0000256" key="1">
    <source>
        <dbReference type="ARBA" id="ARBA00004123"/>
    </source>
</evidence>
<accession>G7YEE2</accession>
<dbReference type="EMBL" id="DF143138">
    <property type="protein sequence ID" value="GAA51325.1"/>
    <property type="molecule type" value="Genomic_DNA"/>
</dbReference>
<comment type="subcellular location">
    <subcellularLocation>
        <location evidence="1">Nucleus</location>
    </subcellularLocation>
</comment>
<evidence type="ECO:0000256" key="2">
    <source>
        <dbReference type="ARBA" id="ARBA00022499"/>
    </source>
</evidence>
<gene>
    <name evidence="20" type="ORF">CLF_105915</name>
</gene>
<evidence type="ECO:0000313" key="20">
    <source>
        <dbReference type="EMBL" id="GAA51325.1"/>
    </source>
</evidence>
<dbReference type="InterPro" id="IPR015637">
    <property type="entry name" value="MUG/TDG"/>
</dbReference>
<dbReference type="GO" id="GO:0141016">
    <property type="term" value="F:G/T mismatch-specific thymine-DNA glycosylase activity"/>
    <property type="evidence" value="ECO:0007669"/>
    <property type="project" value="UniProtKB-EC"/>
</dbReference>
<dbReference type="GO" id="GO:0040029">
    <property type="term" value="P:epigenetic regulation of gene expression"/>
    <property type="evidence" value="ECO:0007669"/>
    <property type="project" value="UniProtKB-ARBA"/>
</dbReference>
<comment type="catalytic activity">
    <reaction evidence="12">
        <text>Hydrolyzes mismatched double-stranded DNA and polynucleotides, releasing free thymine.</text>
        <dbReference type="EC" id="3.2.2.29"/>
    </reaction>
</comment>
<dbReference type="EC" id="3.2.2.29" evidence="15"/>
<reference key="2">
    <citation type="submission" date="2011-10" db="EMBL/GenBank/DDBJ databases">
        <title>The genome and transcriptome sequence of Clonorchis sinensis provide insights into the carcinogenic liver fluke.</title>
        <authorList>
            <person name="Wang X."/>
            <person name="Huang Y."/>
            <person name="Chen W."/>
            <person name="Liu H."/>
            <person name="Guo L."/>
            <person name="Chen Y."/>
            <person name="Luo F."/>
            <person name="Zhou W."/>
            <person name="Sun J."/>
            <person name="Mao Q."/>
            <person name="Liang P."/>
            <person name="Zhou C."/>
            <person name="Tian Y."/>
            <person name="Men J."/>
            <person name="Lv X."/>
            <person name="Huang L."/>
            <person name="Zhou J."/>
            <person name="Hu Y."/>
            <person name="Li R."/>
            <person name="Zhang F."/>
            <person name="Lei H."/>
            <person name="Li X."/>
            <person name="Hu X."/>
            <person name="Liang C."/>
            <person name="Xu J."/>
            <person name="Wu Z."/>
            <person name="Yu X."/>
        </authorList>
    </citation>
    <scope>NUCLEOTIDE SEQUENCE</scope>
    <source>
        <strain>Henan</strain>
    </source>
</reference>
<dbReference type="InterPro" id="IPR036895">
    <property type="entry name" value="Uracil-DNA_glycosylase-like_sf"/>
</dbReference>
<sequence length="1000" mass="112850">MAHAVSGGCNDVSGPSAVLNDFEDLRVNGRPCREESRIRTAKLGSTVHRKRSTSDMAENILDEQGHMYEALGQCEQSPHTVPSSDAVNTDDINDYLTVVVVHVHCYLRRRPNAVAVPVTPLYRPPLLPLVITLSFYSSPRSLFPELHDIQAISTVARLIFICIIKTWLFLNTPDALGSFLDHSQRRYGGCLIHSRTEVDVFLVKDPLLSYAPNSRPACRANTTFISGCLSMCSSHSISPISHLSTLVSNILVVPYLNKSIADHFNLPEIYRFQQKPYAPFAQLPNDHPFPTMKSKGILRSAVRPMTFLLILINTLTAEIITGKLALEKREQPTAVAHFFQSKMLGCLFHRNRLRPSIGRALPVSPLIQSRLSRHMKANPLSDYRSIGVRYGAVWKPKTLIERVQRAATKMIADLKSVDYETRFAVLDLFTLGYRHPRGDLIITCATFEQGLANRTLIERVQRAATKMIADLKSVDYETRFAVLDLFTLGYRHPRGDLIITCATFEQGTRRTSEQEMRNEDKKGHDYLTDWNLELCWIPFSETGALTVTLQSVTPVNLHKDVVSRRAQHKTKNPLSNNKFRVKRSARPGHFHCKPWRRCRRTDLTDPSPMVTVRSPETGSGNSSSVLAQWRKHGCTLRNEVPDSVTRLTVAAFKPDNHFAVVALSREEWIVEFFKSGKSSVCVQISTILSSIQVLVSSDRWWNIDVLAPEEEWEAFTQQLWIELEIAQWLSNGSVHAPSSDSVLGSPSSKDVERFNGLTEEDVKDKVLPDHLKEGLDIVIVGINPSLASASVGHHYAGPGNHFWTCISQAGLVPEMVTCYDDERMLDYGIGFTNVCTRPTKGAAELTRKEMKAGAAIMLEKMRKYRPKIAVFNGKGEFFICIYEAYVGHKNFSMGRQPTTLDGTDTTIFVMPSSSARCAQLPRAEDKLPFFVALRKLRDYIRGDLSELPDSEVVFADYTEFRVTQPDPKSLRKAERRRKLNYRVKVAERKPQRREISDLEH</sequence>
<evidence type="ECO:0000256" key="9">
    <source>
        <dbReference type="ARBA" id="ARBA00023163"/>
    </source>
</evidence>
<keyword evidence="6" id="KW-0156">Chromatin regulator</keyword>
<keyword evidence="5" id="KW-0832">Ubl conjugation</keyword>
<organism evidence="20 21">
    <name type="scientific">Clonorchis sinensis</name>
    <name type="common">Chinese liver fluke</name>
    <dbReference type="NCBI Taxonomy" id="79923"/>
    <lineage>
        <taxon>Eukaryota</taxon>
        <taxon>Metazoa</taxon>
        <taxon>Spiralia</taxon>
        <taxon>Lophotrochozoa</taxon>
        <taxon>Platyhelminthes</taxon>
        <taxon>Trematoda</taxon>
        <taxon>Digenea</taxon>
        <taxon>Opisthorchiida</taxon>
        <taxon>Opisthorchiata</taxon>
        <taxon>Opisthorchiidae</taxon>
        <taxon>Clonorchis</taxon>
    </lineage>
</organism>
<dbReference type="Gene3D" id="3.40.470.10">
    <property type="entry name" value="Uracil-DNA glycosylase-like domain"/>
    <property type="match status" value="1"/>
</dbReference>
<evidence type="ECO:0000256" key="10">
    <source>
        <dbReference type="ARBA" id="ARBA00023204"/>
    </source>
</evidence>
<comment type="similarity">
    <text evidence="13">Belongs to the uracil-DNA glycosylase (UDG) superfamily. TDG/mug family.</text>
</comment>
<dbReference type="InterPro" id="IPR005122">
    <property type="entry name" value="Uracil-DNA_glycosylase-like"/>
</dbReference>
<dbReference type="GO" id="GO:0032183">
    <property type="term" value="F:SUMO binding"/>
    <property type="evidence" value="ECO:0007669"/>
    <property type="project" value="UniProtKB-ARBA"/>
</dbReference>
<dbReference type="FunFam" id="3.40.470.10:FF:000002">
    <property type="entry name" value="G/T mismatch-specific thymine DNA glycosylase"/>
    <property type="match status" value="1"/>
</dbReference>
<evidence type="ECO:0000256" key="18">
    <source>
        <dbReference type="SAM" id="MobiDB-lite"/>
    </source>
</evidence>
<evidence type="ECO:0000256" key="6">
    <source>
        <dbReference type="ARBA" id="ARBA00022853"/>
    </source>
</evidence>
<keyword evidence="3" id="KW-0227">DNA damage</keyword>
<keyword evidence="8" id="KW-0010">Activator</keyword>
<evidence type="ECO:0000256" key="7">
    <source>
        <dbReference type="ARBA" id="ARBA00023015"/>
    </source>
</evidence>
<keyword evidence="10" id="KW-0234">DNA repair</keyword>
<evidence type="ECO:0000256" key="4">
    <source>
        <dbReference type="ARBA" id="ARBA00022801"/>
    </source>
</evidence>
<protein>
    <recommendedName>
        <fullName evidence="16">G/T mismatch-specific thymine DNA glycosylase</fullName>
        <ecNumber evidence="15">3.2.2.29</ecNumber>
    </recommendedName>
    <alternativeName>
        <fullName evidence="17">Thymine-DNA glycosylase</fullName>
    </alternativeName>
</protein>
<dbReference type="Proteomes" id="UP000008909">
    <property type="component" value="Unassembled WGS sequence"/>
</dbReference>